<reference evidence="1 2" key="1">
    <citation type="journal article" date="2023" name="BMC Biol.">
        <title>The compact genome of the sponge Oopsacas minuta (Hexactinellida) is lacking key metazoan core genes.</title>
        <authorList>
            <person name="Santini S."/>
            <person name="Schenkelaars Q."/>
            <person name="Jourda C."/>
            <person name="Duchesne M."/>
            <person name="Belahbib H."/>
            <person name="Rocher C."/>
            <person name="Selva M."/>
            <person name="Riesgo A."/>
            <person name="Vervoort M."/>
            <person name="Leys S.P."/>
            <person name="Kodjabachian L."/>
            <person name="Le Bivic A."/>
            <person name="Borchiellini C."/>
            <person name="Claverie J.M."/>
            <person name="Renard E."/>
        </authorList>
    </citation>
    <scope>NUCLEOTIDE SEQUENCE [LARGE SCALE GENOMIC DNA]</scope>
    <source>
        <strain evidence="1">SPO-2</strain>
    </source>
</reference>
<gene>
    <name evidence="1" type="ORF">LOD99_1134</name>
</gene>
<dbReference type="AlphaFoldDB" id="A0AAV7K6D2"/>
<sequence>MSGNESEQRDQLREALLTELKSTGQLKQIEASLWQSFFRLLRHPTTPPPLSAQSQLINELVRQYLANSGYLATAEVLISETGLDKKETDPTFLSELFNLPSVPSTDTPAPPLLSLLVLGALKEDTLMNPK</sequence>
<accession>A0AAV7K6D2</accession>
<comment type="caution">
    <text evidence="1">The sequence shown here is derived from an EMBL/GenBank/DDBJ whole genome shotgun (WGS) entry which is preliminary data.</text>
</comment>
<dbReference type="SMART" id="SM00667">
    <property type="entry name" value="LisH"/>
    <property type="match status" value="1"/>
</dbReference>
<dbReference type="PROSITE" id="PS50896">
    <property type="entry name" value="LISH"/>
    <property type="match status" value="1"/>
</dbReference>
<dbReference type="Proteomes" id="UP001165289">
    <property type="component" value="Unassembled WGS sequence"/>
</dbReference>
<name>A0AAV7K6D2_9METZ</name>
<evidence type="ECO:0000313" key="2">
    <source>
        <dbReference type="Proteomes" id="UP001165289"/>
    </source>
</evidence>
<organism evidence="1 2">
    <name type="scientific">Oopsacas minuta</name>
    <dbReference type="NCBI Taxonomy" id="111878"/>
    <lineage>
        <taxon>Eukaryota</taxon>
        <taxon>Metazoa</taxon>
        <taxon>Porifera</taxon>
        <taxon>Hexactinellida</taxon>
        <taxon>Hexasterophora</taxon>
        <taxon>Lyssacinosida</taxon>
        <taxon>Leucopsacidae</taxon>
        <taxon>Oopsacas</taxon>
    </lineage>
</organism>
<proteinExistence type="predicted"/>
<keyword evidence="2" id="KW-1185">Reference proteome</keyword>
<evidence type="ECO:0008006" key="3">
    <source>
        <dbReference type="Google" id="ProtNLM"/>
    </source>
</evidence>
<dbReference type="EMBL" id="JAKMXF010000144">
    <property type="protein sequence ID" value="KAI6656334.1"/>
    <property type="molecule type" value="Genomic_DNA"/>
</dbReference>
<evidence type="ECO:0000313" key="1">
    <source>
        <dbReference type="EMBL" id="KAI6656334.1"/>
    </source>
</evidence>
<dbReference type="InterPro" id="IPR006594">
    <property type="entry name" value="LisH"/>
</dbReference>
<protein>
    <recommendedName>
        <fullName evidence="3">LisH domain-containing protein</fullName>
    </recommendedName>
</protein>